<dbReference type="PANTHER" id="PTHR23356">
    <property type="entry name" value="DPY30-RELATED"/>
    <property type="match status" value="1"/>
</dbReference>
<evidence type="ECO:0000256" key="1">
    <source>
        <dbReference type="ARBA" id="ARBA00010849"/>
    </source>
</evidence>
<dbReference type="InterPro" id="IPR037856">
    <property type="entry name" value="Sdc1/DPY30"/>
</dbReference>
<feature type="region of interest" description="Disordered" evidence="2">
    <location>
        <begin position="1"/>
        <end position="61"/>
    </location>
</feature>
<dbReference type="InterPro" id="IPR007858">
    <property type="entry name" value="Dpy-30_motif"/>
</dbReference>
<feature type="compositionally biased region" description="Basic and acidic residues" evidence="2">
    <location>
        <begin position="17"/>
        <end position="37"/>
    </location>
</feature>
<name>A0AA39FG70_MICHY</name>
<dbReference type="Pfam" id="PF05186">
    <property type="entry name" value="Dpy-30"/>
    <property type="match status" value="1"/>
</dbReference>
<protein>
    <recommendedName>
        <fullName evidence="5">DPY30 domain-containing protein 2</fullName>
    </recommendedName>
</protein>
<dbReference type="EMBL" id="JAQQBR010001831">
    <property type="protein sequence ID" value="KAK0168769.1"/>
    <property type="molecule type" value="Genomic_DNA"/>
</dbReference>
<proteinExistence type="inferred from homology"/>
<accession>A0AA39FG70</accession>
<feature type="compositionally biased region" description="Polar residues" evidence="2">
    <location>
        <begin position="1"/>
        <end position="12"/>
    </location>
</feature>
<dbReference type="Proteomes" id="UP001168972">
    <property type="component" value="Unassembled WGS sequence"/>
</dbReference>
<gene>
    <name evidence="3" type="ORF">PV327_002539</name>
</gene>
<comment type="similarity">
    <text evidence="1">Belongs to the dpy-30 family.</text>
</comment>
<reference evidence="3" key="2">
    <citation type="submission" date="2023-03" db="EMBL/GenBank/DDBJ databases">
        <authorList>
            <person name="Inwood S.N."/>
            <person name="Skelly J.G."/>
            <person name="Guhlin J."/>
            <person name="Harrop T.W.R."/>
            <person name="Goldson S.G."/>
            <person name="Dearden P.K."/>
        </authorList>
    </citation>
    <scope>NUCLEOTIDE SEQUENCE</scope>
    <source>
        <strain evidence="3">Lincoln</strain>
        <tissue evidence="3">Whole body</tissue>
    </source>
</reference>
<dbReference type="Gene3D" id="1.20.890.10">
    <property type="entry name" value="cAMP-dependent protein kinase regulatory subunit, dimerization-anchoring domain"/>
    <property type="match status" value="1"/>
</dbReference>
<dbReference type="CDD" id="cd22966">
    <property type="entry name" value="DD_DYDC-like"/>
    <property type="match status" value="1"/>
</dbReference>
<reference evidence="3" key="1">
    <citation type="journal article" date="2023" name="bioRxiv">
        <title>Scaffold-level genome assemblies of two parasitoid biocontrol wasps reveal the parthenogenesis mechanism and an associated novel virus.</title>
        <authorList>
            <person name="Inwood S."/>
            <person name="Skelly J."/>
            <person name="Guhlin J."/>
            <person name="Harrop T."/>
            <person name="Goldson S."/>
            <person name="Dearden P."/>
        </authorList>
    </citation>
    <scope>NUCLEOTIDE SEQUENCE</scope>
    <source>
        <strain evidence="3">Lincoln</strain>
        <tissue evidence="3">Whole body</tissue>
    </source>
</reference>
<evidence type="ECO:0000313" key="3">
    <source>
        <dbReference type="EMBL" id="KAK0168769.1"/>
    </source>
</evidence>
<keyword evidence="4" id="KW-1185">Reference proteome</keyword>
<sequence length="192" mass="22378">MSLTESTKSSRYPLNVAKDKIQRTRDRIRGETSHLDELSQSDDESSVLQNYNGSVGNADSHEIDHTSLESLSIDKATIASGSNEELICNNLEWFHKHLGRPLVLGLREIVAKQPRDPVDYLAHWLLNYRSSQVMSKHRRQELTLRRSQLQRLESKKFPTKQAKDEYKYRMVNDEDKGELDDWNFENYNITQI</sequence>
<dbReference type="PANTHER" id="PTHR23356:SF16">
    <property type="entry name" value="DPY30 DOMAIN CONTAINING 2"/>
    <property type="match status" value="1"/>
</dbReference>
<dbReference type="AlphaFoldDB" id="A0AA39FG70"/>
<evidence type="ECO:0000313" key="4">
    <source>
        <dbReference type="Proteomes" id="UP001168972"/>
    </source>
</evidence>
<dbReference type="InterPro" id="IPR049630">
    <property type="entry name" value="DYDC-like_DD"/>
</dbReference>
<dbReference type="GO" id="GO:0048188">
    <property type="term" value="C:Set1C/COMPASS complex"/>
    <property type="evidence" value="ECO:0007669"/>
    <property type="project" value="InterPro"/>
</dbReference>
<organism evidence="3 4">
    <name type="scientific">Microctonus hyperodae</name>
    <name type="common">Parasitoid wasp</name>
    <dbReference type="NCBI Taxonomy" id="165561"/>
    <lineage>
        <taxon>Eukaryota</taxon>
        <taxon>Metazoa</taxon>
        <taxon>Ecdysozoa</taxon>
        <taxon>Arthropoda</taxon>
        <taxon>Hexapoda</taxon>
        <taxon>Insecta</taxon>
        <taxon>Pterygota</taxon>
        <taxon>Neoptera</taxon>
        <taxon>Endopterygota</taxon>
        <taxon>Hymenoptera</taxon>
        <taxon>Apocrita</taxon>
        <taxon>Ichneumonoidea</taxon>
        <taxon>Braconidae</taxon>
        <taxon>Euphorinae</taxon>
        <taxon>Microctonus</taxon>
    </lineage>
</organism>
<evidence type="ECO:0008006" key="5">
    <source>
        <dbReference type="Google" id="ProtNLM"/>
    </source>
</evidence>
<evidence type="ECO:0000256" key="2">
    <source>
        <dbReference type="SAM" id="MobiDB-lite"/>
    </source>
</evidence>
<comment type="caution">
    <text evidence="3">The sequence shown here is derived from an EMBL/GenBank/DDBJ whole genome shotgun (WGS) entry which is preliminary data.</text>
</comment>